<dbReference type="KEGG" id="sasa:106577546"/>
<evidence type="ECO:0000256" key="1">
    <source>
        <dbReference type="SAM" id="Coils"/>
    </source>
</evidence>
<evidence type="ECO:0000313" key="4">
    <source>
        <dbReference type="RefSeq" id="XP_014011137.2"/>
    </source>
</evidence>
<feature type="region of interest" description="Disordered" evidence="2">
    <location>
        <begin position="185"/>
        <end position="208"/>
    </location>
</feature>
<feature type="coiled-coil region" evidence="1">
    <location>
        <begin position="36"/>
        <end position="77"/>
    </location>
</feature>
<dbReference type="RefSeq" id="XP_014011137.2">
    <property type="nucleotide sequence ID" value="XM_014155662.2"/>
</dbReference>
<protein>
    <submittedName>
        <fullName evidence="4">Uncharacterized protein isoform X1</fullName>
    </submittedName>
</protein>
<gene>
    <name evidence="4" type="primary">LOC106577546</name>
</gene>
<reference evidence="4" key="1">
    <citation type="submission" date="2025-08" db="UniProtKB">
        <authorList>
            <consortium name="RefSeq"/>
        </authorList>
    </citation>
    <scope>IDENTIFICATION</scope>
</reference>
<sequence>MTMENAAHLQSQLTSLMNAVMRAAVVEIVRLVEGSAVALREELSKSKRENEALKAENESNKNKMQNLEAKLAAEQRSVGCHVAEAGGDPFFQTKEDVKACAEKTRARLQSLEPAGQSQATAFNKGEGLKVVATEKDGIKVLRIKKEINEGTEHDTPCPMTGEQPCPKVDMVYGKEWSQSLWRDGKEIGDHSDRTEEKETPGPSMTQHQKRRIVHYADDWIEEDWIKEEGVPVETNESIDTSVIPFMADSDLSEYGDGLSTLCSQANYMDAMTESLKGRLGSVRDKQTTRLKTGLLGNTNAKKKQRIIELGWMDFNEKGQEFKQVRTVNGGGTRHLYVDKKKSVEEIKVMAEEMFFPNGLSKKNTQLEDYRREIRWRYTQVNNSSTVEELYEETKVGCLRLYLCTKAHNVRDFGVVVGAASAYTQSTRCA</sequence>
<name>A0A1S3N6V7_SALSA</name>
<evidence type="ECO:0000256" key="2">
    <source>
        <dbReference type="SAM" id="MobiDB-lite"/>
    </source>
</evidence>
<keyword evidence="3" id="KW-1185">Reference proteome</keyword>
<dbReference type="Proteomes" id="UP001652741">
    <property type="component" value="Chromosome ssa18"/>
</dbReference>
<organism evidence="3 4">
    <name type="scientific">Salmo salar</name>
    <name type="common">Atlantic salmon</name>
    <dbReference type="NCBI Taxonomy" id="8030"/>
    <lineage>
        <taxon>Eukaryota</taxon>
        <taxon>Metazoa</taxon>
        <taxon>Chordata</taxon>
        <taxon>Craniata</taxon>
        <taxon>Vertebrata</taxon>
        <taxon>Euteleostomi</taxon>
        <taxon>Actinopterygii</taxon>
        <taxon>Neopterygii</taxon>
        <taxon>Teleostei</taxon>
        <taxon>Protacanthopterygii</taxon>
        <taxon>Salmoniformes</taxon>
        <taxon>Salmonidae</taxon>
        <taxon>Salmoninae</taxon>
        <taxon>Salmo</taxon>
    </lineage>
</organism>
<proteinExistence type="predicted"/>
<keyword evidence="1" id="KW-0175">Coiled coil</keyword>
<feature type="compositionally biased region" description="Basic and acidic residues" evidence="2">
    <location>
        <begin position="185"/>
        <end position="199"/>
    </location>
</feature>
<dbReference type="AlphaFoldDB" id="A0A1S3N6V7"/>
<accession>A0A1S3N6V7</accession>
<dbReference type="GeneID" id="106577546"/>
<evidence type="ECO:0000313" key="3">
    <source>
        <dbReference type="Proteomes" id="UP001652741"/>
    </source>
</evidence>